<evidence type="ECO:0008006" key="5">
    <source>
        <dbReference type="Google" id="ProtNLM"/>
    </source>
</evidence>
<sequence length="221" mass="24826">MASRIIFFLCVSLLLLNGIYSDICSTIERVANKGQTRYRVRNHCCNNAINRNGKCEQCPPGLSSHDKTNDCIPCGENLYGENCAFTCNCSGNKRCDNVLGCVTSSNDDESSKSTVPLVQKKITDEVSLPGNSVVAYMSCIATIGSTVIIAIALWRHKDWIKKKLNDQTLRFPRLQRKSYAVNVKEEKVATSTRKSENVYDDIDEKSMIKDFEKLEFEKSNM</sequence>
<keyword evidence="1" id="KW-0812">Transmembrane</keyword>
<reference evidence="3 4" key="1">
    <citation type="submission" date="2020-06" db="EMBL/GenBank/DDBJ databases">
        <authorList>
            <person name="Li R."/>
            <person name="Bekaert M."/>
        </authorList>
    </citation>
    <scope>NUCLEOTIDE SEQUENCE [LARGE SCALE GENOMIC DNA]</scope>
    <source>
        <strain evidence="4">wild</strain>
    </source>
</reference>
<keyword evidence="2" id="KW-0732">Signal</keyword>
<keyword evidence="1" id="KW-1133">Transmembrane helix</keyword>
<feature type="transmembrane region" description="Helical" evidence="1">
    <location>
        <begin position="133"/>
        <end position="154"/>
    </location>
</feature>
<dbReference type="EMBL" id="CACVKT020000339">
    <property type="protein sequence ID" value="CAC5358303.1"/>
    <property type="molecule type" value="Genomic_DNA"/>
</dbReference>
<feature type="signal peptide" evidence="2">
    <location>
        <begin position="1"/>
        <end position="21"/>
    </location>
</feature>
<feature type="chain" id="PRO_5026970770" description="MEGF10_11" evidence="2">
    <location>
        <begin position="22"/>
        <end position="221"/>
    </location>
</feature>
<evidence type="ECO:0000256" key="2">
    <source>
        <dbReference type="SAM" id="SignalP"/>
    </source>
</evidence>
<evidence type="ECO:0000256" key="1">
    <source>
        <dbReference type="SAM" id="Phobius"/>
    </source>
</evidence>
<evidence type="ECO:0000313" key="4">
    <source>
        <dbReference type="Proteomes" id="UP000507470"/>
    </source>
</evidence>
<proteinExistence type="predicted"/>
<keyword evidence="4" id="KW-1185">Reference proteome</keyword>
<gene>
    <name evidence="3" type="ORF">MCOR_1611</name>
</gene>
<accession>A0A6J7ZW74</accession>
<protein>
    <recommendedName>
        <fullName evidence="5">MEGF10_11</fullName>
    </recommendedName>
</protein>
<dbReference type="Proteomes" id="UP000507470">
    <property type="component" value="Unassembled WGS sequence"/>
</dbReference>
<dbReference type="OrthoDB" id="6133614at2759"/>
<name>A0A6J7ZW74_MYTCO</name>
<organism evidence="3 4">
    <name type="scientific">Mytilus coruscus</name>
    <name type="common">Sea mussel</name>
    <dbReference type="NCBI Taxonomy" id="42192"/>
    <lineage>
        <taxon>Eukaryota</taxon>
        <taxon>Metazoa</taxon>
        <taxon>Spiralia</taxon>
        <taxon>Lophotrochozoa</taxon>
        <taxon>Mollusca</taxon>
        <taxon>Bivalvia</taxon>
        <taxon>Autobranchia</taxon>
        <taxon>Pteriomorphia</taxon>
        <taxon>Mytilida</taxon>
        <taxon>Mytiloidea</taxon>
        <taxon>Mytilidae</taxon>
        <taxon>Mytilinae</taxon>
        <taxon>Mytilus</taxon>
    </lineage>
</organism>
<keyword evidence="1" id="KW-0472">Membrane</keyword>
<evidence type="ECO:0000313" key="3">
    <source>
        <dbReference type="EMBL" id="CAC5358303.1"/>
    </source>
</evidence>
<dbReference type="AlphaFoldDB" id="A0A6J7ZW74"/>